<organism evidence="2 3">
    <name type="scientific">Phasianus colchicus</name>
    <name type="common">Common pheasant</name>
    <dbReference type="NCBI Taxonomy" id="9054"/>
    <lineage>
        <taxon>Eukaryota</taxon>
        <taxon>Metazoa</taxon>
        <taxon>Chordata</taxon>
        <taxon>Craniata</taxon>
        <taxon>Vertebrata</taxon>
        <taxon>Euteleostomi</taxon>
        <taxon>Archelosauria</taxon>
        <taxon>Archosauria</taxon>
        <taxon>Dinosauria</taxon>
        <taxon>Saurischia</taxon>
        <taxon>Theropoda</taxon>
        <taxon>Coelurosauria</taxon>
        <taxon>Aves</taxon>
        <taxon>Neognathae</taxon>
        <taxon>Galloanserae</taxon>
        <taxon>Galliformes</taxon>
        <taxon>Phasianidae</taxon>
        <taxon>Phasianinae</taxon>
        <taxon>Phasianus</taxon>
    </lineage>
</organism>
<reference evidence="2" key="1">
    <citation type="submission" date="2025-08" db="UniProtKB">
        <authorList>
            <consortium name="Ensembl"/>
        </authorList>
    </citation>
    <scope>IDENTIFICATION</scope>
</reference>
<sequence>VFSSFFFFFFFFPVNGQFSFPPSDGVIVLSVPEVVLLENGSSTNVSISLRAPLLLKWC</sequence>
<accession>A0A669PKV3</accession>
<dbReference type="Proteomes" id="UP000472261">
    <property type="component" value="Unplaced"/>
</dbReference>
<keyword evidence="1" id="KW-0732">Signal</keyword>
<proteinExistence type="predicted"/>
<evidence type="ECO:0000313" key="3">
    <source>
        <dbReference type="Proteomes" id="UP000472261"/>
    </source>
</evidence>
<protein>
    <submittedName>
        <fullName evidence="2">Uncharacterized protein</fullName>
    </submittedName>
</protein>
<dbReference type="AlphaFoldDB" id="A0A669PKV3"/>
<keyword evidence="3" id="KW-1185">Reference proteome</keyword>
<evidence type="ECO:0000256" key="1">
    <source>
        <dbReference type="SAM" id="SignalP"/>
    </source>
</evidence>
<evidence type="ECO:0000313" key="2">
    <source>
        <dbReference type="Ensembl" id="ENSPCLP00000008045.1"/>
    </source>
</evidence>
<dbReference type="Ensembl" id="ENSPCLT00000011039.1">
    <property type="protein sequence ID" value="ENSPCLP00000008045.1"/>
    <property type="gene ID" value="ENSPCLG00000006729.1"/>
</dbReference>
<reference evidence="2" key="2">
    <citation type="submission" date="2025-09" db="UniProtKB">
        <authorList>
            <consortium name="Ensembl"/>
        </authorList>
    </citation>
    <scope>IDENTIFICATION</scope>
</reference>
<name>A0A669PKV3_PHACC</name>
<feature type="signal peptide" evidence="1">
    <location>
        <begin position="1"/>
        <end position="16"/>
    </location>
</feature>
<feature type="chain" id="PRO_5025398489" evidence="1">
    <location>
        <begin position="17"/>
        <end position="58"/>
    </location>
</feature>